<dbReference type="Proteomes" id="UP000570166">
    <property type="component" value="Unassembled WGS sequence"/>
</dbReference>
<sequence>MKAFLLGATLLAAMTSTAAIADTPTPKEFVGKAGASDTFEIDSAKLMATSKNHAISAFATQMITDHAKSTRLVQSAARADHVRLSKPSLTVGQRTDLTALKAVPNGKTRDDLYVKQQKAAHDDALALMQDYAANGTARHLKMTAGKIAPVVQKHQAMLSTM</sequence>
<gene>
    <name evidence="3" type="ORF">HZF05_11135</name>
</gene>
<keyword evidence="1" id="KW-0732">Signal</keyword>
<evidence type="ECO:0000256" key="1">
    <source>
        <dbReference type="SAM" id="SignalP"/>
    </source>
</evidence>
<dbReference type="InterPro" id="IPR012347">
    <property type="entry name" value="Ferritin-like"/>
</dbReference>
<dbReference type="Gene3D" id="1.20.1260.10">
    <property type="match status" value="1"/>
</dbReference>
<evidence type="ECO:0000313" key="3">
    <source>
        <dbReference type="EMBL" id="MBA2934648.1"/>
    </source>
</evidence>
<feature type="signal peptide" evidence="1">
    <location>
        <begin position="1"/>
        <end position="21"/>
    </location>
</feature>
<feature type="chain" id="PRO_5032552435" evidence="1">
    <location>
        <begin position="22"/>
        <end position="161"/>
    </location>
</feature>
<dbReference type="PANTHER" id="PTHR38593">
    <property type="entry name" value="BLR2558 PROTEIN"/>
    <property type="match status" value="1"/>
</dbReference>
<dbReference type="EMBL" id="JACEIB010000006">
    <property type="protein sequence ID" value="MBA2934648.1"/>
    <property type="molecule type" value="Genomic_DNA"/>
</dbReference>
<dbReference type="AlphaFoldDB" id="A0A838LAY0"/>
<evidence type="ECO:0000313" key="4">
    <source>
        <dbReference type="Proteomes" id="UP000570166"/>
    </source>
</evidence>
<organism evidence="3 4">
    <name type="scientific">Sphingomonas chungangi</name>
    <dbReference type="NCBI Taxonomy" id="2683589"/>
    <lineage>
        <taxon>Bacteria</taxon>
        <taxon>Pseudomonadati</taxon>
        <taxon>Pseudomonadota</taxon>
        <taxon>Alphaproteobacteria</taxon>
        <taxon>Sphingomonadales</taxon>
        <taxon>Sphingomonadaceae</taxon>
        <taxon>Sphingomonas</taxon>
    </lineage>
</organism>
<evidence type="ECO:0000259" key="2">
    <source>
        <dbReference type="Pfam" id="PF13628"/>
    </source>
</evidence>
<dbReference type="InterPro" id="IPR025419">
    <property type="entry name" value="DUF4142"/>
</dbReference>
<name>A0A838LAY0_9SPHN</name>
<accession>A0A838LAY0</accession>
<dbReference type="Pfam" id="PF13628">
    <property type="entry name" value="DUF4142"/>
    <property type="match status" value="1"/>
</dbReference>
<comment type="caution">
    <text evidence="3">The sequence shown here is derived from an EMBL/GenBank/DDBJ whole genome shotgun (WGS) entry which is preliminary data.</text>
</comment>
<keyword evidence="4" id="KW-1185">Reference proteome</keyword>
<feature type="domain" description="DUF4142" evidence="2">
    <location>
        <begin position="25"/>
        <end position="160"/>
    </location>
</feature>
<reference evidence="3 4" key="1">
    <citation type="submission" date="2020-07" db="EMBL/GenBank/DDBJ databases">
        <authorList>
            <person name="Sun Q."/>
        </authorList>
    </citation>
    <scope>NUCLEOTIDE SEQUENCE [LARGE SCALE GENOMIC DNA]</scope>
    <source>
        <strain evidence="3 4">CGMCC 1.13654</strain>
    </source>
</reference>
<protein>
    <submittedName>
        <fullName evidence="3">DUF4142 domain-containing protein</fullName>
    </submittedName>
</protein>
<dbReference type="PANTHER" id="PTHR38593:SF1">
    <property type="entry name" value="BLR2558 PROTEIN"/>
    <property type="match status" value="1"/>
</dbReference>
<dbReference type="RefSeq" id="WP_160366101.1">
    <property type="nucleotide sequence ID" value="NZ_JACEIB010000006.1"/>
</dbReference>
<proteinExistence type="predicted"/>